<feature type="compositionally biased region" description="Pro residues" evidence="2">
    <location>
        <begin position="324"/>
        <end position="340"/>
    </location>
</feature>
<proteinExistence type="predicted"/>
<dbReference type="PANTHER" id="PTHR48125">
    <property type="entry name" value="LP07818P1"/>
    <property type="match status" value="1"/>
</dbReference>
<dbReference type="Proteomes" id="UP000232875">
    <property type="component" value="Unassembled WGS sequence"/>
</dbReference>
<feature type="compositionally biased region" description="Low complexity" evidence="2">
    <location>
        <begin position="133"/>
        <end position="147"/>
    </location>
</feature>
<keyword evidence="4" id="KW-1185">Reference proteome</keyword>
<feature type="region of interest" description="Disordered" evidence="2">
    <location>
        <begin position="549"/>
        <end position="630"/>
    </location>
</feature>
<evidence type="ECO:0000313" key="4">
    <source>
        <dbReference type="Proteomes" id="UP000232875"/>
    </source>
</evidence>
<evidence type="ECO:0000256" key="1">
    <source>
        <dbReference type="SAM" id="Coils"/>
    </source>
</evidence>
<protein>
    <submittedName>
        <fullName evidence="3">Uncharacterized protein</fullName>
    </submittedName>
</protein>
<sequence length="697" mass="76111">MSRAEHRKIGHLPTPGGAHEAAHGASQSPPKSAERSLRLTPLVSRTWDATLDESPLTGSGLRDLAMPAHLKASPIHTRPTRASSIGQSMHEIVEQDEDEENFDYASGSTQEDSDQDSVASEKAVEHAPPPTSTPARPRSTPHRTSPSQAPSYYEEIDFDKITDPFTDTRRAYMRGSTQTPAPERTIAPPLISRVPAPKRVFPHAPSPYRTSRASLASTHSPDVRAELDQGLLPSIPRAAASEHEVLQSAPMPSSHSASSPHKSIRATLSPYKSPRAAPSPSKSIRAAPSPHKSPRTAPSPSKSIRAAPSPHKSPPRTNTATPRVPTPRLAPAPTPTPRAAPEPMIKRAPIARRSSVAVQSRSNRLLTAELLKWKARYAELEEEMVELQAKLEDMHYSADASEYTELEAEVRALRQGRESDRRAMRQRVRALETHINDVKVEYDARHWRLLTDTPDRIADLDAAPVQLIIQQNRIIQLESEKAAVKRTLEETREQAAFLLGLYKWRAEQARGSASRVTAADTQVMHTHMAEMEHKLAQEVEARRAAERALAEHAGAAAAEALLDGPSRSMESRPTPKPRGRPRKRPEERSSSPLPVPTLEAFGINAEETRDHTTPPHEAPLVPGATPMLHRTGAPTEAVLDAEATPVLGGPSDASPGVRKKKRKLLNAGPGFFRLNEAADTLSPGLDLPTELSPLKLK</sequence>
<reference evidence="3 4" key="1">
    <citation type="submission" date="2017-10" db="EMBL/GenBank/DDBJ databases">
        <title>A novel species of cold-tolerant Malassezia isolated from bats.</title>
        <authorList>
            <person name="Lorch J.M."/>
            <person name="Palmer J.M."/>
            <person name="Vanderwolf K.J."/>
            <person name="Schmidt K.Z."/>
            <person name="Verant M.L."/>
            <person name="Weller T.J."/>
            <person name="Blehert D.S."/>
        </authorList>
    </citation>
    <scope>NUCLEOTIDE SEQUENCE [LARGE SCALE GENOMIC DNA]</scope>
    <source>
        <strain evidence="3 4">NWHC:44797-103</strain>
    </source>
</reference>
<gene>
    <name evidence="3" type="ORF">MVES_003253</name>
</gene>
<feature type="compositionally biased region" description="Low complexity" evidence="2">
    <location>
        <begin position="551"/>
        <end position="562"/>
    </location>
</feature>
<feature type="compositionally biased region" description="Low complexity" evidence="2">
    <location>
        <begin position="248"/>
        <end position="261"/>
    </location>
</feature>
<accession>A0A2N1J8R5</accession>
<organism evidence="3 4">
    <name type="scientific">Malassezia vespertilionis</name>
    <dbReference type="NCBI Taxonomy" id="2020962"/>
    <lineage>
        <taxon>Eukaryota</taxon>
        <taxon>Fungi</taxon>
        <taxon>Dikarya</taxon>
        <taxon>Basidiomycota</taxon>
        <taxon>Ustilaginomycotina</taxon>
        <taxon>Malasseziomycetes</taxon>
        <taxon>Malasseziales</taxon>
        <taxon>Malasseziaceae</taxon>
        <taxon>Malassezia</taxon>
    </lineage>
</organism>
<feature type="compositionally biased region" description="Basic residues" evidence="2">
    <location>
        <begin position="1"/>
        <end position="10"/>
    </location>
</feature>
<dbReference type="EMBL" id="KZ454993">
    <property type="protein sequence ID" value="PKI82938.1"/>
    <property type="molecule type" value="Genomic_DNA"/>
</dbReference>
<dbReference type="OrthoDB" id="3360904at2759"/>
<feature type="compositionally biased region" description="Basic and acidic residues" evidence="2">
    <location>
        <begin position="158"/>
        <end position="170"/>
    </location>
</feature>
<keyword evidence="1" id="KW-0175">Coiled coil</keyword>
<feature type="region of interest" description="Disordered" evidence="2">
    <location>
        <begin position="1"/>
        <end position="354"/>
    </location>
</feature>
<dbReference type="STRING" id="2020962.A0A2N1J8R5"/>
<feature type="coiled-coil region" evidence="1">
    <location>
        <begin position="363"/>
        <end position="397"/>
    </location>
</feature>
<dbReference type="AlphaFoldDB" id="A0A2N1J8R5"/>
<feature type="compositionally biased region" description="Polar residues" evidence="2">
    <location>
        <begin position="208"/>
        <end position="220"/>
    </location>
</feature>
<feature type="compositionally biased region" description="Low complexity" evidence="2">
    <location>
        <begin position="269"/>
        <end position="290"/>
    </location>
</feature>
<dbReference type="PANTHER" id="PTHR48125:SF10">
    <property type="entry name" value="OS12G0136300 PROTEIN"/>
    <property type="match status" value="1"/>
</dbReference>
<evidence type="ECO:0000313" key="3">
    <source>
        <dbReference type="EMBL" id="PKI82938.1"/>
    </source>
</evidence>
<name>A0A2N1J8R5_9BASI</name>
<evidence type="ECO:0000256" key="2">
    <source>
        <dbReference type="SAM" id="MobiDB-lite"/>
    </source>
</evidence>